<feature type="non-terminal residue" evidence="1">
    <location>
        <position position="141"/>
    </location>
</feature>
<sequence>MVSPKFLFVLIFLYNIDFIDAASRVPFSRPGDMLRIPSVDYSMHYNLLRLNFSSEILSSSQNNTAFSVSALSKTGYKYGVSFVKPAEPAKSTELGFHLQKNLLVYGNVNLDFGVQDILFGETNGSTNGLDTREISLFGVLS</sequence>
<protein>
    <recommendedName>
        <fullName evidence="2">Alginate export domain-containing protein</fullName>
    </recommendedName>
</protein>
<organism evidence="1">
    <name type="scientific">marine metagenome</name>
    <dbReference type="NCBI Taxonomy" id="408172"/>
    <lineage>
        <taxon>unclassified sequences</taxon>
        <taxon>metagenomes</taxon>
        <taxon>ecological metagenomes</taxon>
    </lineage>
</organism>
<name>A0A382D3I6_9ZZZZ</name>
<accession>A0A382D3I6</accession>
<reference evidence="1" key="1">
    <citation type="submission" date="2018-05" db="EMBL/GenBank/DDBJ databases">
        <authorList>
            <person name="Lanie J.A."/>
            <person name="Ng W.-L."/>
            <person name="Kazmierczak K.M."/>
            <person name="Andrzejewski T.M."/>
            <person name="Davidsen T.M."/>
            <person name="Wayne K.J."/>
            <person name="Tettelin H."/>
            <person name="Glass J.I."/>
            <person name="Rusch D."/>
            <person name="Podicherti R."/>
            <person name="Tsui H.-C.T."/>
            <person name="Winkler M.E."/>
        </authorList>
    </citation>
    <scope>NUCLEOTIDE SEQUENCE</scope>
</reference>
<gene>
    <name evidence="1" type="ORF">METZ01_LOCUS185436</name>
</gene>
<proteinExistence type="predicted"/>
<dbReference type="AlphaFoldDB" id="A0A382D3I6"/>
<evidence type="ECO:0000313" key="1">
    <source>
        <dbReference type="EMBL" id="SVB32582.1"/>
    </source>
</evidence>
<evidence type="ECO:0008006" key="2">
    <source>
        <dbReference type="Google" id="ProtNLM"/>
    </source>
</evidence>
<dbReference type="EMBL" id="UINC01037298">
    <property type="protein sequence ID" value="SVB32582.1"/>
    <property type="molecule type" value="Genomic_DNA"/>
</dbReference>